<protein>
    <submittedName>
        <fullName evidence="1">Uncharacterized protein</fullName>
    </submittedName>
</protein>
<sequence>MEFGTLARQHAADDATALLTLRRAVAVAKQAVAEPDGGVIGAVFARLTELDDRRAWAREELHRESLSEMQ</sequence>
<accession>A0A556AIC1</accession>
<evidence type="ECO:0000313" key="2">
    <source>
        <dbReference type="Proteomes" id="UP000318405"/>
    </source>
</evidence>
<name>A0A556AIC1_9BURK</name>
<comment type="caution">
    <text evidence="1">The sequence shown here is derived from an EMBL/GenBank/DDBJ whole genome shotgun (WGS) entry which is preliminary data.</text>
</comment>
<dbReference type="EMBL" id="VLTJ01000029">
    <property type="protein sequence ID" value="TSH92640.1"/>
    <property type="molecule type" value="Genomic_DNA"/>
</dbReference>
<gene>
    <name evidence="1" type="ORF">FOZ76_14565</name>
</gene>
<keyword evidence="2" id="KW-1185">Reference proteome</keyword>
<proteinExistence type="predicted"/>
<reference evidence="1 2" key="1">
    <citation type="submission" date="2019-07" db="EMBL/GenBank/DDBJ databases">
        <title>Qingshengfaniella alkalisoli gen. nov., sp. nov., isolated from saline soil.</title>
        <authorList>
            <person name="Xu L."/>
            <person name="Huang X.-X."/>
            <person name="Sun J.-Q."/>
        </authorList>
    </citation>
    <scope>NUCLEOTIDE SEQUENCE [LARGE SCALE GENOMIC DNA]</scope>
    <source>
        <strain evidence="1 2">DSM 27279</strain>
    </source>
</reference>
<dbReference type="Proteomes" id="UP000318405">
    <property type="component" value="Unassembled WGS sequence"/>
</dbReference>
<evidence type="ECO:0000313" key="1">
    <source>
        <dbReference type="EMBL" id="TSH92640.1"/>
    </source>
</evidence>
<organism evidence="1 2">
    <name type="scientific">Verticiella sediminum</name>
    <dbReference type="NCBI Taxonomy" id="1247510"/>
    <lineage>
        <taxon>Bacteria</taxon>
        <taxon>Pseudomonadati</taxon>
        <taxon>Pseudomonadota</taxon>
        <taxon>Betaproteobacteria</taxon>
        <taxon>Burkholderiales</taxon>
        <taxon>Alcaligenaceae</taxon>
        <taxon>Verticiella</taxon>
    </lineage>
</organism>
<dbReference type="RefSeq" id="WP_143949006.1">
    <property type="nucleotide sequence ID" value="NZ_BAABMB010000001.1"/>
</dbReference>
<dbReference type="AlphaFoldDB" id="A0A556AIC1"/>